<evidence type="ECO:0000313" key="1">
    <source>
        <dbReference type="EMBL" id="GMN44851.1"/>
    </source>
</evidence>
<comment type="caution">
    <text evidence="1">The sequence shown here is derived from an EMBL/GenBank/DDBJ whole genome shotgun (WGS) entry which is preliminary data.</text>
</comment>
<dbReference type="AlphaFoldDB" id="A0AA88AIY7"/>
<organism evidence="1 2">
    <name type="scientific">Ficus carica</name>
    <name type="common">Common fig</name>
    <dbReference type="NCBI Taxonomy" id="3494"/>
    <lineage>
        <taxon>Eukaryota</taxon>
        <taxon>Viridiplantae</taxon>
        <taxon>Streptophyta</taxon>
        <taxon>Embryophyta</taxon>
        <taxon>Tracheophyta</taxon>
        <taxon>Spermatophyta</taxon>
        <taxon>Magnoliopsida</taxon>
        <taxon>eudicotyledons</taxon>
        <taxon>Gunneridae</taxon>
        <taxon>Pentapetalae</taxon>
        <taxon>rosids</taxon>
        <taxon>fabids</taxon>
        <taxon>Rosales</taxon>
        <taxon>Moraceae</taxon>
        <taxon>Ficeae</taxon>
        <taxon>Ficus</taxon>
    </lineage>
</organism>
<gene>
    <name evidence="1" type="ORF">TIFTF001_014046</name>
</gene>
<dbReference type="EMBL" id="BTGU01000019">
    <property type="protein sequence ID" value="GMN44851.1"/>
    <property type="molecule type" value="Genomic_DNA"/>
</dbReference>
<name>A0AA88AIY7_FICCA</name>
<proteinExistence type="predicted"/>
<evidence type="ECO:0000313" key="2">
    <source>
        <dbReference type="Proteomes" id="UP001187192"/>
    </source>
</evidence>
<sequence length="207" mass="24262">MKQKRHILPYENYGSQILCCFPNTFFNHFLFPRRILHSSCHPPLHHRLPGRGLPRHRFLVHIFCEIFHRLFHEIHRNDLEIGDAFSPLGEDIRLDRHDSDALPASSAQNNLHILEMLDKIIRDLGEGRGSRQNEMMQKVLERLPPRVCYGTDVLKTSSSHECVVCLKDLKIGDSCQRQTDKSIHLYIYSIEILLYYVLHTLQQNSQD</sequence>
<keyword evidence="2" id="KW-1185">Reference proteome</keyword>
<reference evidence="1" key="1">
    <citation type="submission" date="2023-07" db="EMBL/GenBank/DDBJ databases">
        <title>draft genome sequence of fig (Ficus carica).</title>
        <authorList>
            <person name="Takahashi T."/>
            <person name="Nishimura K."/>
        </authorList>
    </citation>
    <scope>NUCLEOTIDE SEQUENCE</scope>
</reference>
<dbReference type="Proteomes" id="UP001187192">
    <property type="component" value="Unassembled WGS sequence"/>
</dbReference>
<accession>A0AA88AIY7</accession>
<protein>
    <submittedName>
        <fullName evidence="1">Uncharacterized protein</fullName>
    </submittedName>
</protein>